<accession>A0A7W9HQH1</accession>
<evidence type="ECO:0000313" key="1">
    <source>
        <dbReference type="EMBL" id="MBB5806094.1"/>
    </source>
</evidence>
<dbReference type="EMBL" id="JACHMO010000001">
    <property type="protein sequence ID" value="MBB5806094.1"/>
    <property type="molecule type" value="Genomic_DNA"/>
</dbReference>
<dbReference type="RefSeq" id="WP_184925245.1">
    <property type="nucleotide sequence ID" value="NZ_JACHMO010000001.1"/>
</dbReference>
<gene>
    <name evidence="1" type="ORF">F4560_005862</name>
</gene>
<dbReference type="AlphaFoldDB" id="A0A7W9HQH1"/>
<reference evidence="1 2" key="1">
    <citation type="submission" date="2020-08" db="EMBL/GenBank/DDBJ databases">
        <title>Sequencing the genomes of 1000 actinobacteria strains.</title>
        <authorList>
            <person name="Klenk H.-P."/>
        </authorList>
    </citation>
    <scope>NUCLEOTIDE SEQUENCE [LARGE SCALE GENOMIC DNA]</scope>
    <source>
        <strain evidence="1 2">DSM 45486</strain>
    </source>
</reference>
<name>A0A7W9HQH1_9PSEU</name>
<organism evidence="1 2">
    <name type="scientific">Saccharothrix ecbatanensis</name>
    <dbReference type="NCBI Taxonomy" id="1105145"/>
    <lineage>
        <taxon>Bacteria</taxon>
        <taxon>Bacillati</taxon>
        <taxon>Actinomycetota</taxon>
        <taxon>Actinomycetes</taxon>
        <taxon>Pseudonocardiales</taxon>
        <taxon>Pseudonocardiaceae</taxon>
        <taxon>Saccharothrix</taxon>
    </lineage>
</organism>
<protein>
    <submittedName>
        <fullName evidence="1">Uncharacterized protein</fullName>
    </submittedName>
</protein>
<comment type="caution">
    <text evidence="1">The sequence shown here is derived from an EMBL/GenBank/DDBJ whole genome shotgun (WGS) entry which is preliminary data.</text>
</comment>
<evidence type="ECO:0000313" key="2">
    <source>
        <dbReference type="Proteomes" id="UP000552097"/>
    </source>
</evidence>
<sequence>MVVLTAGGVLGSFYLSYTDEPGGGSGTDPVAECALSADLKSQAHVSSFRLLQAPADNDSGMKHSHCMWGQTKGKDGRNPRTLGFHVYDYAEFSEKNDRNIESAKGSYKGFTSYAAGQQAKPIDGLGDEAMIVIPSDAGDLTEVNLLVRKGPVVWNIRYSGHDKGFFTDSPFPVVDAEDIARKTAEELIAK</sequence>
<keyword evidence="2" id="KW-1185">Reference proteome</keyword>
<proteinExistence type="predicted"/>
<dbReference type="Proteomes" id="UP000552097">
    <property type="component" value="Unassembled WGS sequence"/>
</dbReference>